<dbReference type="RefSeq" id="WP_110450354.1">
    <property type="nucleotide sequence ID" value="NZ_CP029479.1"/>
</dbReference>
<dbReference type="OrthoDB" id="7623655at2"/>
<evidence type="ECO:0000313" key="1">
    <source>
        <dbReference type="EMBL" id="AWM77787.1"/>
    </source>
</evidence>
<organism evidence="1 2">
    <name type="scientific">Phenylobacterium parvum</name>
    <dbReference type="NCBI Taxonomy" id="2201350"/>
    <lineage>
        <taxon>Bacteria</taxon>
        <taxon>Pseudomonadati</taxon>
        <taxon>Pseudomonadota</taxon>
        <taxon>Alphaproteobacteria</taxon>
        <taxon>Caulobacterales</taxon>
        <taxon>Caulobacteraceae</taxon>
        <taxon>Phenylobacterium</taxon>
    </lineage>
</organism>
<dbReference type="EMBL" id="CP029479">
    <property type="protein sequence ID" value="AWM77787.1"/>
    <property type="molecule type" value="Genomic_DNA"/>
</dbReference>
<protein>
    <submittedName>
        <fullName evidence="1">Uncharacterized protein</fullName>
    </submittedName>
</protein>
<name>A0A2Z3HPS3_9CAUL</name>
<dbReference type="Proteomes" id="UP000247763">
    <property type="component" value="Chromosome"/>
</dbReference>
<dbReference type="AlphaFoldDB" id="A0A2Z3HPS3"/>
<keyword evidence="2" id="KW-1185">Reference proteome</keyword>
<dbReference type="KEGG" id="phb:HYN04_08430"/>
<sequence>MRQASTDRSVRNLGALQRTASTSRVLNLVAIANAHKGDPAYHSRPFFNTPLLNECLILKHRIRVDERYVFDDERQNSTKIILPFERSDLRMGGRSFFVGQRGWREIVRETAGDAMDVERDLRVLSVIDEIPSLDPFLLREHLNRRGIHISACYFAISEADLARMQDFVAMEINNLIRLTYATAGEGSSYSSKLVQVLLSTEINEHLEPLRIALRLEGEDYREGVFSWKGFLYYKWVLNDLWPKLVDVLREMPQIRVTGHKDPELMAYIDRTRRRLIDTVDHKRREVTEALDVYDRAFADLTKNGKPLAFRNFLLRAPKMFLMLGERIGVISHITSFWRYRFPDARSLAAPIDEVLDILKDFEQNITTVES</sequence>
<evidence type="ECO:0000313" key="2">
    <source>
        <dbReference type="Proteomes" id="UP000247763"/>
    </source>
</evidence>
<proteinExistence type="predicted"/>
<accession>A0A2Z3HPS3</accession>
<reference evidence="2" key="1">
    <citation type="submission" date="2018-05" db="EMBL/GenBank/DDBJ databases">
        <title>Genome sequencing of Phenylobacterium sp. HYN0004.</title>
        <authorList>
            <person name="Yi H."/>
            <person name="Baek C."/>
        </authorList>
    </citation>
    <scope>NUCLEOTIDE SEQUENCE [LARGE SCALE GENOMIC DNA]</scope>
    <source>
        <strain evidence="2">HYN0004</strain>
    </source>
</reference>
<gene>
    <name evidence="1" type="ORF">HYN04_08430</name>
</gene>